<protein>
    <submittedName>
        <fullName evidence="8">WD domain, G-beta repeat</fullName>
    </submittedName>
</protein>
<gene>
    <name evidence="8" type="ORF">HG15A2_36370</name>
</gene>
<keyword evidence="4" id="KW-0175">Coiled coil</keyword>
<dbReference type="SUPFAM" id="SSF46626">
    <property type="entry name" value="Cytochrome c"/>
    <property type="match status" value="1"/>
</dbReference>
<dbReference type="GO" id="GO:0020037">
    <property type="term" value="F:heme binding"/>
    <property type="evidence" value="ECO:0007669"/>
    <property type="project" value="InterPro"/>
</dbReference>
<dbReference type="InterPro" id="IPR001680">
    <property type="entry name" value="WD40_rpt"/>
</dbReference>
<dbReference type="PROSITE" id="PS50082">
    <property type="entry name" value="WD_REPEATS_2"/>
    <property type="match status" value="2"/>
</dbReference>
<reference evidence="8 9" key="1">
    <citation type="submission" date="2019-02" db="EMBL/GenBank/DDBJ databases">
        <title>Deep-cultivation of Planctomycetes and their phenomic and genomic characterization uncovers novel biology.</title>
        <authorList>
            <person name="Wiegand S."/>
            <person name="Jogler M."/>
            <person name="Boedeker C."/>
            <person name="Pinto D."/>
            <person name="Vollmers J."/>
            <person name="Rivas-Marin E."/>
            <person name="Kohn T."/>
            <person name="Peeters S.H."/>
            <person name="Heuer A."/>
            <person name="Rast P."/>
            <person name="Oberbeckmann S."/>
            <person name="Bunk B."/>
            <person name="Jeske O."/>
            <person name="Meyerdierks A."/>
            <person name="Storesund J.E."/>
            <person name="Kallscheuer N."/>
            <person name="Luecker S."/>
            <person name="Lage O.M."/>
            <person name="Pohl T."/>
            <person name="Merkel B.J."/>
            <person name="Hornburger P."/>
            <person name="Mueller R.-W."/>
            <person name="Bruemmer F."/>
            <person name="Labrenz M."/>
            <person name="Spormann A.M."/>
            <person name="Op den Camp H."/>
            <person name="Overmann J."/>
            <person name="Amann R."/>
            <person name="Jetten M.S.M."/>
            <person name="Mascher T."/>
            <person name="Medema M.H."/>
            <person name="Devos D.P."/>
            <person name="Kaster A.-K."/>
            <person name="Ovreas L."/>
            <person name="Rohde M."/>
            <person name="Galperin M.Y."/>
            <person name="Jogler C."/>
        </authorList>
    </citation>
    <scope>NUCLEOTIDE SEQUENCE [LARGE SCALE GENOMIC DNA]</scope>
    <source>
        <strain evidence="8 9">HG15A2</strain>
    </source>
</reference>
<evidence type="ECO:0000256" key="3">
    <source>
        <dbReference type="PROSITE-ProRule" id="PRU00221"/>
    </source>
</evidence>
<dbReference type="InterPro" id="IPR036909">
    <property type="entry name" value="Cyt_c-like_dom_sf"/>
</dbReference>
<dbReference type="InterPro" id="IPR036322">
    <property type="entry name" value="WD40_repeat_dom_sf"/>
</dbReference>
<dbReference type="OrthoDB" id="226265at2"/>
<feature type="region of interest" description="Disordered" evidence="5">
    <location>
        <begin position="579"/>
        <end position="628"/>
    </location>
</feature>
<feature type="compositionally biased region" description="Polar residues" evidence="5">
    <location>
        <begin position="581"/>
        <end position="591"/>
    </location>
</feature>
<dbReference type="Pfam" id="PF12894">
    <property type="entry name" value="ANAPC4_WD40"/>
    <property type="match status" value="1"/>
</dbReference>
<dbReference type="SMART" id="SM00320">
    <property type="entry name" value="WD40"/>
    <property type="match status" value="5"/>
</dbReference>
<keyword evidence="9" id="KW-1185">Reference proteome</keyword>
<feature type="repeat" description="WD" evidence="3">
    <location>
        <begin position="306"/>
        <end position="337"/>
    </location>
</feature>
<evidence type="ECO:0000256" key="5">
    <source>
        <dbReference type="SAM" id="MobiDB-lite"/>
    </source>
</evidence>
<feature type="domain" description="Cytochrome C Planctomycete-type" evidence="6">
    <location>
        <begin position="58"/>
        <end position="113"/>
    </location>
</feature>
<dbReference type="PANTHER" id="PTHR19848">
    <property type="entry name" value="WD40 REPEAT PROTEIN"/>
    <property type="match status" value="1"/>
</dbReference>
<evidence type="ECO:0000256" key="4">
    <source>
        <dbReference type="SAM" id="Coils"/>
    </source>
</evidence>
<dbReference type="Pfam" id="PF00400">
    <property type="entry name" value="WD40"/>
    <property type="match status" value="1"/>
</dbReference>
<sequence>MKKHLQNDFCEVDSAAPRRGMGQLFLALIFGLLANDSTLAAEKITYQEHVRPIFAEHCFACHSQDEKRSDLALDQLSAALAGGVGGEVLTAGDASGSRLWHLITHEESPSMPPGGDKLPDDQLALIEKWINGGLLDNKNSKVRKQAAVVQQATVSTDNRPAGEPAMPVGVLQQPVITPAKPAAVDAAAASPWAPLVAIGGIRQVSLYHTQSHELLGVLPFPEGSPRVIRFSRDGSLLIVGGGHAAASGKVAVFEVTSGRRLATIGEEIDEVLAADISPNHQLLALGGPKRTVRVYRLADGQLDYQIKKHTDWITTLRFSPNGKFLASGDRNGGLNVWVANRGLEVAQLSGHKEAINDLAWRFDSAVIASVSEDDSLRLWQTNGKQIKNWNPHGGGPRAAPLSVDFSRDGRLATTGRDGKVHLWQADGKHIKECQRLEEMGLVVRYTHEGKSVLAGDFLGNTHLLDAESGKSLARLAPNPPALKQRLLEARAATDEQQHLVSKLRTDDQHQQALLAEARSAREKLLQQVTQTDQQVSQLSDQRVKLAQDVSTATEQWRLATESLAKATKGRLEAERLLADASVSNEASTQEEATSDKANRQREAEQRLATATEAETQGGAALQEAEQQKATVGEQQQKVAGQVDSTLAKLKQLQEQKKKLPPLQPLQQSATQSTAKLAQAAQQLQASQQRLEKIQAAKQQFEQAATRLTEAQQQTDKQLAQLTTQATAAKQASQESGAALAKLKAQAEALAAQLAKTKAARQQAQTTLQEHQQQAQEAEAALQETQQESELLQAERAALEAAAEIRKQYAEGE</sequence>
<evidence type="ECO:0000259" key="6">
    <source>
        <dbReference type="Pfam" id="PF07635"/>
    </source>
</evidence>
<organism evidence="8 9">
    <name type="scientific">Adhaeretor mobilis</name>
    <dbReference type="NCBI Taxonomy" id="1930276"/>
    <lineage>
        <taxon>Bacteria</taxon>
        <taxon>Pseudomonadati</taxon>
        <taxon>Planctomycetota</taxon>
        <taxon>Planctomycetia</taxon>
        <taxon>Pirellulales</taxon>
        <taxon>Lacipirellulaceae</taxon>
        <taxon>Adhaeretor</taxon>
    </lineage>
</organism>
<evidence type="ECO:0000313" key="8">
    <source>
        <dbReference type="EMBL" id="QDT00301.1"/>
    </source>
</evidence>
<feature type="region of interest" description="Disordered" evidence="5">
    <location>
        <begin position="756"/>
        <end position="789"/>
    </location>
</feature>
<dbReference type="Proteomes" id="UP000319852">
    <property type="component" value="Chromosome"/>
</dbReference>
<feature type="domain" description="Anaphase-promoting complex subunit 4-like WD40" evidence="7">
    <location>
        <begin position="277"/>
        <end position="361"/>
    </location>
</feature>
<dbReference type="InterPro" id="IPR011429">
    <property type="entry name" value="Cyt_c_Planctomycete-type"/>
</dbReference>
<dbReference type="PANTHER" id="PTHR19848:SF8">
    <property type="entry name" value="F-BOX AND WD REPEAT DOMAIN CONTAINING 7"/>
    <property type="match status" value="1"/>
</dbReference>
<feature type="compositionally biased region" description="Low complexity" evidence="5">
    <location>
        <begin position="608"/>
        <end position="624"/>
    </location>
</feature>
<feature type="coiled-coil region" evidence="4">
    <location>
        <begin position="514"/>
        <end position="541"/>
    </location>
</feature>
<dbReference type="Pfam" id="PF07635">
    <property type="entry name" value="PSCyt1"/>
    <property type="match status" value="1"/>
</dbReference>
<dbReference type="SUPFAM" id="SSF50978">
    <property type="entry name" value="WD40 repeat-like"/>
    <property type="match status" value="1"/>
</dbReference>
<dbReference type="RefSeq" id="WP_145061711.1">
    <property type="nucleotide sequence ID" value="NZ_CP036263.1"/>
</dbReference>
<feature type="compositionally biased region" description="Basic and acidic residues" evidence="5">
    <location>
        <begin position="593"/>
        <end position="605"/>
    </location>
</feature>
<dbReference type="Gene3D" id="1.10.760.10">
    <property type="entry name" value="Cytochrome c-like domain"/>
    <property type="match status" value="1"/>
</dbReference>
<keyword evidence="2" id="KW-0677">Repeat</keyword>
<evidence type="ECO:0000256" key="1">
    <source>
        <dbReference type="ARBA" id="ARBA00022574"/>
    </source>
</evidence>
<feature type="coiled-coil region" evidence="4">
    <location>
        <begin position="669"/>
        <end position="713"/>
    </location>
</feature>
<evidence type="ECO:0000313" key="9">
    <source>
        <dbReference type="Proteomes" id="UP000319852"/>
    </source>
</evidence>
<dbReference type="EMBL" id="CP036263">
    <property type="protein sequence ID" value="QDT00301.1"/>
    <property type="molecule type" value="Genomic_DNA"/>
</dbReference>
<proteinExistence type="predicted"/>
<accession>A0A517MZJ0</accession>
<dbReference type="Gene3D" id="2.130.10.10">
    <property type="entry name" value="YVTN repeat-like/Quinoprotein amine dehydrogenase"/>
    <property type="match status" value="2"/>
</dbReference>
<evidence type="ECO:0000259" key="7">
    <source>
        <dbReference type="Pfam" id="PF12894"/>
    </source>
</evidence>
<dbReference type="InterPro" id="IPR024977">
    <property type="entry name" value="Apc4-like_WD40_dom"/>
</dbReference>
<keyword evidence="1 3" id="KW-0853">WD repeat</keyword>
<name>A0A517MZJ0_9BACT</name>
<dbReference type="GO" id="GO:0009055">
    <property type="term" value="F:electron transfer activity"/>
    <property type="evidence" value="ECO:0007669"/>
    <property type="project" value="InterPro"/>
</dbReference>
<feature type="repeat" description="WD" evidence="3">
    <location>
        <begin position="348"/>
        <end position="380"/>
    </location>
</feature>
<dbReference type="KEGG" id="amob:HG15A2_36370"/>
<dbReference type="PROSITE" id="PS50294">
    <property type="entry name" value="WD_REPEATS_REGION"/>
    <property type="match status" value="2"/>
</dbReference>
<evidence type="ECO:0000256" key="2">
    <source>
        <dbReference type="ARBA" id="ARBA00022737"/>
    </source>
</evidence>
<dbReference type="AlphaFoldDB" id="A0A517MZJ0"/>
<dbReference type="InterPro" id="IPR015943">
    <property type="entry name" value="WD40/YVTN_repeat-like_dom_sf"/>
</dbReference>